<dbReference type="GO" id="GO:0020037">
    <property type="term" value="F:heme binding"/>
    <property type="evidence" value="ECO:0007669"/>
    <property type="project" value="InterPro"/>
</dbReference>
<proteinExistence type="inferred from homology"/>
<dbReference type="InterPro" id="IPR017972">
    <property type="entry name" value="Cyt_P450_CS"/>
</dbReference>
<dbReference type="InterPro" id="IPR001128">
    <property type="entry name" value="Cyt_P450"/>
</dbReference>
<dbReference type="GO" id="GO:0005506">
    <property type="term" value="F:iron ion binding"/>
    <property type="evidence" value="ECO:0007669"/>
    <property type="project" value="InterPro"/>
</dbReference>
<dbReference type="GO" id="GO:0004497">
    <property type="term" value="F:monooxygenase activity"/>
    <property type="evidence" value="ECO:0007669"/>
    <property type="project" value="UniProtKB-KW"/>
</dbReference>
<dbReference type="EMBL" id="QYUN01000002">
    <property type="protein sequence ID" value="RJG07447.1"/>
    <property type="molecule type" value="Genomic_DNA"/>
</dbReference>
<keyword evidence="2" id="KW-0503">Monooxygenase</keyword>
<protein>
    <submittedName>
        <fullName evidence="3">Cytochrome P450</fullName>
    </submittedName>
</protein>
<dbReference type="PANTHER" id="PTHR46696:SF1">
    <property type="entry name" value="CYTOCHROME P450 YJIB-RELATED"/>
    <property type="match status" value="1"/>
</dbReference>
<evidence type="ECO:0000256" key="1">
    <source>
        <dbReference type="ARBA" id="ARBA00010617"/>
    </source>
</evidence>
<keyword evidence="2" id="KW-0349">Heme</keyword>
<dbReference type="AlphaFoldDB" id="A0A418X4N7"/>
<dbReference type="SUPFAM" id="SSF48264">
    <property type="entry name" value="Cytochrome P450"/>
    <property type="match status" value="1"/>
</dbReference>
<dbReference type="PROSITE" id="PS00086">
    <property type="entry name" value="CYTOCHROME_P450"/>
    <property type="match status" value="1"/>
</dbReference>
<comment type="caution">
    <text evidence="3">The sequence shown here is derived from an EMBL/GenBank/DDBJ whole genome shotgun (WGS) entry which is preliminary data.</text>
</comment>
<comment type="similarity">
    <text evidence="1 2">Belongs to the cytochrome P450 family.</text>
</comment>
<dbReference type="PANTHER" id="PTHR46696">
    <property type="entry name" value="P450, PUTATIVE (EUROFUNG)-RELATED"/>
    <property type="match status" value="1"/>
</dbReference>
<evidence type="ECO:0000256" key="2">
    <source>
        <dbReference type="RuleBase" id="RU000461"/>
    </source>
</evidence>
<dbReference type="Pfam" id="PF00067">
    <property type="entry name" value="p450"/>
    <property type="match status" value="1"/>
</dbReference>
<keyword evidence="2" id="KW-0479">Metal-binding</keyword>
<accession>A0A418X4N7</accession>
<dbReference type="RefSeq" id="WP_119740903.1">
    <property type="nucleotide sequence ID" value="NZ_QYUN01000002.1"/>
</dbReference>
<sequence>MTHTLFLQSEVQDPYAIYAEMLATQPVFRDERNGILALYAYDACKRVLDSTRADIPRPGNTMAHPMSARAATLADNLVRLANPPLHASLRQAAMHLYQALTPVDAGALLHGLLEEADASTARELDWVGAVGKKLPALAVLSGFGFSRRDIARILPQVAPLTKIMLPAKTEQQVQELNAAVAEVCPLVEQHMLRMPALATLIDGGEPQERQTRLDIYAGNLIGLLIQSCDAGRGLLGNALLQTLAHPPAHATADTLHKAVIESLRFDPPIHNTRRVLAADMTLNGMTLAKGETVLLVLAAANRDPAKFDHPERYDAERPNNGDHLSFGAGMHMCVAQHLSVQLAVDALTALFGKYRRVALLQQRIMYEPLVNARLPREIRIALG</sequence>
<keyword evidence="2" id="KW-0408">Iron</keyword>
<keyword evidence="2" id="KW-0560">Oxidoreductase</keyword>
<dbReference type="InterPro" id="IPR036396">
    <property type="entry name" value="Cyt_P450_sf"/>
</dbReference>
<reference evidence="3 4" key="1">
    <citation type="submission" date="2018-09" db="EMBL/GenBank/DDBJ databases">
        <authorList>
            <person name="Zhu H."/>
        </authorList>
    </citation>
    <scope>NUCLEOTIDE SEQUENCE [LARGE SCALE GENOMIC DNA]</scope>
    <source>
        <strain evidence="3 4">K2R10-39</strain>
    </source>
</reference>
<dbReference type="Gene3D" id="1.10.630.10">
    <property type="entry name" value="Cytochrome P450"/>
    <property type="match status" value="1"/>
</dbReference>
<gene>
    <name evidence="3" type="ORF">D3870_16885</name>
</gene>
<evidence type="ECO:0000313" key="4">
    <source>
        <dbReference type="Proteomes" id="UP000285190"/>
    </source>
</evidence>
<dbReference type="Proteomes" id="UP000285190">
    <property type="component" value="Unassembled WGS sequence"/>
</dbReference>
<dbReference type="GO" id="GO:0016705">
    <property type="term" value="F:oxidoreductase activity, acting on paired donors, with incorporation or reduction of molecular oxygen"/>
    <property type="evidence" value="ECO:0007669"/>
    <property type="project" value="InterPro"/>
</dbReference>
<keyword evidence="4" id="KW-1185">Reference proteome</keyword>
<name>A0A418X4N7_9BURK</name>
<evidence type="ECO:0000313" key="3">
    <source>
        <dbReference type="EMBL" id="RJG07447.1"/>
    </source>
</evidence>
<organism evidence="3 4">
    <name type="scientific">Noviherbaspirillum cavernae</name>
    <dbReference type="NCBI Taxonomy" id="2320862"/>
    <lineage>
        <taxon>Bacteria</taxon>
        <taxon>Pseudomonadati</taxon>
        <taxon>Pseudomonadota</taxon>
        <taxon>Betaproteobacteria</taxon>
        <taxon>Burkholderiales</taxon>
        <taxon>Oxalobacteraceae</taxon>
        <taxon>Noviherbaspirillum</taxon>
    </lineage>
</organism>
<dbReference type="OrthoDB" id="4168525at2"/>